<evidence type="ECO:0000313" key="2">
    <source>
        <dbReference type="EMBL" id="MCH4295028.1"/>
    </source>
</evidence>
<dbReference type="AlphaFoldDB" id="A0AAJ1BHY0"/>
<protein>
    <submittedName>
        <fullName evidence="2">Formate dehydrogenase</fullName>
    </submittedName>
</protein>
<dbReference type="EMBL" id="JAKUDL010000004">
    <property type="protein sequence ID" value="MCH4295028.1"/>
    <property type="molecule type" value="Genomic_DNA"/>
</dbReference>
<dbReference type="Proteomes" id="UP001297581">
    <property type="component" value="Unassembled WGS sequence"/>
</dbReference>
<evidence type="ECO:0000256" key="1">
    <source>
        <dbReference type="SAM" id="SignalP"/>
    </source>
</evidence>
<gene>
    <name evidence="2" type="ORF">MJ923_12020</name>
</gene>
<keyword evidence="1" id="KW-0732">Signal</keyword>
<comment type="caution">
    <text evidence="2">The sequence shown here is derived from an EMBL/GenBank/DDBJ whole genome shotgun (WGS) entry which is preliminary data.</text>
</comment>
<name>A0AAJ1BHY0_9GAMM</name>
<feature type="chain" id="PRO_5042579839" evidence="1">
    <location>
        <begin position="29"/>
        <end position="64"/>
    </location>
</feature>
<proteinExistence type="predicted"/>
<dbReference type="NCBIfam" id="TIGR02811">
    <property type="entry name" value="formate_TAT"/>
    <property type="match status" value="1"/>
</dbReference>
<accession>A0AAJ1BHY0</accession>
<dbReference type="InterPro" id="IPR006311">
    <property type="entry name" value="TAT_signal"/>
</dbReference>
<organism evidence="2 3">
    <name type="scientific">Shewanella zhuhaiensis</name>
    <dbReference type="NCBI Taxonomy" id="2919576"/>
    <lineage>
        <taxon>Bacteria</taxon>
        <taxon>Pseudomonadati</taxon>
        <taxon>Pseudomonadota</taxon>
        <taxon>Gammaproteobacteria</taxon>
        <taxon>Alteromonadales</taxon>
        <taxon>Shewanellaceae</taxon>
        <taxon>Shewanella</taxon>
    </lineage>
</organism>
<dbReference type="InterPro" id="IPR014177">
    <property type="entry name" value="Formate_DH_TAT-contain"/>
</dbReference>
<sequence>MKATPSSAERRAFLKAMAVGSVAGVAVAATGTAVAKPVEHAETADQGYRETDHIRRYYASLRGE</sequence>
<dbReference type="PIRSF" id="PIRSF036704">
    <property type="entry name" value="UCP036704"/>
    <property type="match status" value="1"/>
</dbReference>
<evidence type="ECO:0000313" key="3">
    <source>
        <dbReference type="Proteomes" id="UP001297581"/>
    </source>
</evidence>
<keyword evidence="3" id="KW-1185">Reference proteome</keyword>
<feature type="signal peptide" evidence="1">
    <location>
        <begin position="1"/>
        <end position="28"/>
    </location>
</feature>
<dbReference type="RefSeq" id="WP_126168808.1">
    <property type="nucleotide sequence ID" value="NZ_JAKUDL010000004.1"/>
</dbReference>
<reference evidence="2 3" key="1">
    <citation type="submission" date="2022-02" db="EMBL/GenBank/DDBJ databases">
        <title>The genome sequence of Shewanella sp. 3B26.</title>
        <authorList>
            <person name="Du J."/>
        </authorList>
    </citation>
    <scope>NUCLEOTIDE SEQUENCE [LARGE SCALE GENOMIC DNA]</scope>
    <source>
        <strain evidence="2 3">3B26</strain>
    </source>
</reference>
<dbReference type="PROSITE" id="PS51318">
    <property type="entry name" value="TAT"/>
    <property type="match status" value="1"/>
</dbReference>